<name>A0AA35YYA6_LACSI</name>
<dbReference type="EMBL" id="OX465080">
    <property type="protein sequence ID" value="CAI9282516.1"/>
    <property type="molecule type" value="Genomic_DNA"/>
</dbReference>
<sequence length="134" mass="14796">MIKKGRGFGGSLYPEGNLGSSSDKGIKQDYLKKEDAGNKIVFTQSYVPKSGRDFKVSSNFDKFHQNVKGVAPINLNVSNSFGVLQDSCNEESEEALYEEFGLDKFSYKNFMNQVEATDGTTGLDTNMDPVINDD</sequence>
<evidence type="ECO:0000256" key="1">
    <source>
        <dbReference type="SAM" id="MobiDB-lite"/>
    </source>
</evidence>
<proteinExistence type="predicted"/>
<dbReference type="Proteomes" id="UP001177003">
    <property type="component" value="Chromosome 4"/>
</dbReference>
<gene>
    <name evidence="2" type="ORF">LSALG_LOCUS22152</name>
</gene>
<accession>A0AA35YYA6</accession>
<organism evidence="2 3">
    <name type="scientific">Lactuca saligna</name>
    <name type="common">Willowleaf lettuce</name>
    <dbReference type="NCBI Taxonomy" id="75948"/>
    <lineage>
        <taxon>Eukaryota</taxon>
        <taxon>Viridiplantae</taxon>
        <taxon>Streptophyta</taxon>
        <taxon>Embryophyta</taxon>
        <taxon>Tracheophyta</taxon>
        <taxon>Spermatophyta</taxon>
        <taxon>Magnoliopsida</taxon>
        <taxon>eudicotyledons</taxon>
        <taxon>Gunneridae</taxon>
        <taxon>Pentapetalae</taxon>
        <taxon>asterids</taxon>
        <taxon>campanulids</taxon>
        <taxon>Asterales</taxon>
        <taxon>Asteraceae</taxon>
        <taxon>Cichorioideae</taxon>
        <taxon>Cichorieae</taxon>
        <taxon>Lactucinae</taxon>
        <taxon>Lactuca</taxon>
    </lineage>
</organism>
<protein>
    <submittedName>
        <fullName evidence="2">Uncharacterized protein</fullName>
    </submittedName>
</protein>
<evidence type="ECO:0000313" key="3">
    <source>
        <dbReference type="Proteomes" id="UP001177003"/>
    </source>
</evidence>
<feature type="region of interest" description="Disordered" evidence="1">
    <location>
        <begin position="1"/>
        <end position="24"/>
    </location>
</feature>
<evidence type="ECO:0000313" key="2">
    <source>
        <dbReference type="EMBL" id="CAI9282516.1"/>
    </source>
</evidence>
<keyword evidence="3" id="KW-1185">Reference proteome</keyword>
<dbReference type="AlphaFoldDB" id="A0AA35YYA6"/>
<reference evidence="2" key="1">
    <citation type="submission" date="2023-04" db="EMBL/GenBank/DDBJ databases">
        <authorList>
            <person name="Vijverberg K."/>
            <person name="Xiong W."/>
            <person name="Schranz E."/>
        </authorList>
    </citation>
    <scope>NUCLEOTIDE SEQUENCE</scope>
</reference>